<feature type="compositionally biased region" description="Polar residues" evidence="1">
    <location>
        <begin position="104"/>
        <end position="115"/>
    </location>
</feature>
<accession>A0A4Q4SB24</accession>
<protein>
    <submittedName>
        <fullName evidence="2">Uncharacterized protein</fullName>
    </submittedName>
</protein>
<gene>
    <name evidence="2" type="ORF">AA0113_g4527</name>
</gene>
<dbReference type="EMBL" id="PEJP01000015">
    <property type="protein sequence ID" value="RYO67514.1"/>
    <property type="molecule type" value="Genomic_DNA"/>
</dbReference>
<dbReference type="OrthoDB" id="3679518at2759"/>
<reference evidence="3" key="1">
    <citation type="journal article" date="2019" name="bioRxiv">
        <title>Genomics, evolutionary history and diagnostics of the Alternaria alternata species group including apple and Asian pear pathotypes.</title>
        <authorList>
            <person name="Armitage A.D."/>
            <person name="Cockerton H.M."/>
            <person name="Sreenivasaprasad S."/>
            <person name="Woodhall J.W."/>
            <person name="Lane C.R."/>
            <person name="Harrison R.J."/>
            <person name="Clarkson J.P."/>
        </authorList>
    </citation>
    <scope>NUCLEOTIDE SEQUENCE [LARGE SCALE GENOMIC DNA]</scope>
    <source>
        <strain evidence="3">RGR 97.0016</strain>
    </source>
</reference>
<name>A0A4Q4SB24_9PLEO</name>
<dbReference type="Proteomes" id="UP000293823">
    <property type="component" value="Unassembled WGS sequence"/>
</dbReference>
<evidence type="ECO:0000256" key="1">
    <source>
        <dbReference type="SAM" id="MobiDB-lite"/>
    </source>
</evidence>
<sequence length="152" mass="17193">MVVSNFYTLYKSFFDFRSARYSVSDIPEDPNQRTAAMSSSRKRAESHQPQTLTPPYAQRSSDEGQLSPQAVISAYLRSSYSDDDTGRPRRVSSAEHYYSPSPAHHNSQGQIRRISGNFNAPTDMELERQKDFKKSSRGLGKLKNAVRGLVRV</sequence>
<comment type="caution">
    <text evidence="2">The sequence shown here is derived from an EMBL/GenBank/DDBJ whole genome shotgun (WGS) entry which is preliminary data.</text>
</comment>
<evidence type="ECO:0000313" key="3">
    <source>
        <dbReference type="Proteomes" id="UP000293823"/>
    </source>
</evidence>
<dbReference type="AlphaFoldDB" id="A0A4Q4SB24"/>
<evidence type="ECO:0000313" key="2">
    <source>
        <dbReference type="EMBL" id="RYO67514.1"/>
    </source>
</evidence>
<keyword evidence="3" id="KW-1185">Reference proteome</keyword>
<feature type="region of interest" description="Disordered" evidence="1">
    <location>
        <begin position="24"/>
        <end position="115"/>
    </location>
</feature>
<proteinExistence type="predicted"/>
<organism evidence="2 3">
    <name type="scientific">Alternaria arborescens</name>
    <dbReference type="NCBI Taxonomy" id="156630"/>
    <lineage>
        <taxon>Eukaryota</taxon>
        <taxon>Fungi</taxon>
        <taxon>Dikarya</taxon>
        <taxon>Ascomycota</taxon>
        <taxon>Pezizomycotina</taxon>
        <taxon>Dothideomycetes</taxon>
        <taxon>Pleosporomycetidae</taxon>
        <taxon>Pleosporales</taxon>
        <taxon>Pleosporineae</taxon>
        <taxon>Pleosporaceae</taxon>
        <taxon>Alternaria</taxon>
        <taxon>Alternaria sect. Alternaria</taxon>
    </lineage>
</organism>